<feature type="transmembrane region" description="Helical" evidence="6">
    <location>
        <begin position="437"/>
        <end position="456"/>
    </location>
</feature>
<organism evidence="7 8">
    <name type="scientific">Bombilactobacillus folatiphilus</name>
    <dbReference type="NCBI Taxonomy" id="2923362"/>
    <lineage>
        <taxon>Bacteria</taxon>
        <taxon>Bacillati</taxon>
        <taxon>Bacillota</taxon>
        <taxon>Bacilli</taxon>
        <taxon>Lactobacillales</taxon>
        <taxon>Lactobacillaceae</taxon>
        <taxon>Bombilactobacillus</taxon>
    </lineage>
</organism>
<feature type="transmembrane region" description="Helical" evidence="6">
    <location>
        <begin position="79"/>
        <end position="101"/>
    </location>
</feature>
<protein>
    <submittedName>
        <fullName evidence="7">Oligosaccharide flippase family protein</fullName>
    </submittedName>
</protein>
<keyword evidence="5 6" id="KW-0472">Membrane</keyword>
<keyword evidence="3 6" id="KW-0812">Transmembrane</keyword>
<feature type="transmembrane region" description="Helical" evidence="6">
    <location>
        <begin position="113"/>
        <end position="133"/>
    </location>
</feature>
<comment type="subcellular location">
    <subcellularLocation>
        <location evidence="1">Cell membrane</location>
        <topology evidence="1">Multi-pass membrane protein</topology>
    </subcellularLocation>
</comment>
<dbReference type="PANTHER" id="PTHR30250">
    <property type="entry name" value="PST FAMILY PREDICTED COLANIC ACID TRANSPORTER"/>
    <property type="match status" value="1"/>
</dbReference>
<feature type="transmembrane region" description="Helical" evidence="6">
    <location>
        <begin position="164"/>
        <end position="186"/>
    </location>
</feature>
<evidence type="ECO:0000256" key="3">
    <source>
        <dbReference type="ARBA" id="ARBA00022692"/>
    </source>
</evidence>
<feature type="transmembrane region" description="Helical" evidence="6">
    <location>
        <begin position="140"/>
        <end position="158"/>
    </location>
</feature>
<dbReference type="InterPro" id="IPR050833">
    <property type="entry name" value="Poly_Biosynth_Transport"/>
</dbReference>
<feature type="transmembrane region" description="Helical" evidence="6">
    <location>
        <begin position="206"/>
        <end position="239"/>
    </location>
</feature>
<dbReference type="EMBL" id="CP093366">
    <property type="protein sequence ID" value="UQS81712.1"/>
    <property type="molecule type" value="Genomic_DNA"/>
</dbReference>
<name>A0ABY4P7X1_9LACO</name>
<sequence>MQLIKNYLYNVCYQIFILLIPLVTMPYISRVLGTKGSGIASFTASNAQYFVLLAALGISVYGNREVAYHRNDPQQLSQIFWEIFSLRMLTTIVSLSCFYIFCAWNRAYLGPYLAQSLLIVATALDVSWFFMGLEKFKVTVLRNFLIKLLSLVLIFLFVKKETDVVIYILITTVSQLIGNLSLFTYLKPYIHKPQLPVKLQRHFQQAILFFIPQIAVSLYTSLNKTILGILVSVSAAGIFDYADRIVRLALAVVTAAGTVMLPRMAASFAKGKMDQIKRYLYLTFQAVTALSSPMMFGLAAIAVKFAPFFLGKSFGEVGILIMAEAIVIVFIAWENILGNQYLIPIGRTWTYTKAILTGAVISLLVCWPLITVYGALGAVFASILAELSVLLYELWSIHKAIQLKLLFKECWKFWLASLAMFLVVFPLNLIWPFNLAILFGEVLIGILIYGGVLFWCKPSIVQAILQQIKS</sequence>
<feature type="transmembrane region" description="Helical" evidence="6">
    <location>
        <begin position="48"/>
        <end position="67"/>
    </location>
</feature>
<feature type="transmembrane region" description="Helical" evidence="6">
    <location>
        <begin position="376"/>
        <end position="392"/>
    </location>
</feature>
<dbReference type="PANTHER" id="PTHR30250:SF11">
    <property type="entry name" value="O-ANTIGEN TRANSPORTER-RELATED"/>
    <property type="match status" value="1"/>
</dbReference>
<gene>
    <name evidence="7" type="ORF">MOO45_05790</name>
</gene>
<evidence type="ECO:0000313" key="7">
    <source>
        <dbReference type="EMBL" id="UQS81712.1"/>
    </source>
</evidence>
<accession>A0ABY4P7X1</accession>
<feature type="transmembrane region" description="Helical" evidence="6">
    <location>
        <begin position="245"/>
        <end position="266"/>
    </location>
</feature>
<proteinExistence type="predicted"/>
<feature type="transmembrane region" description="Helical" evidence="6">
    <location>
        <begin position="7"/>
        <end position="28"/>
    </location>
</feature>
<evidence type="ECO:0000256" key="1">
    <source>
        <dbReference type="ARBA" id="ARBA00004651"/>
    </source>
</evidence>
<feature type="transmembrane region" description="Helical" evidence="6">
    <location>
        <begin position="278"/>
        <end position="305"/>
    </location>
</feature>
<evidence type="ECO:0000256" key="5">
    <source>
        <dbReference type="ARBA" id="ARBA00023136"/>
    </source>
</evidence>
<evidence type="ECO:0000256" key="2">
    <source>
        <dbReference type="ARBA" id="ARBA00022475"/>
    </source>
</evidence>
<feature type="transmembrane region" description="Helical" evidence="6">
    <location>
        <begin position="317"/>
        <end position="337"/>
    </location>
</feature>
<evidence type="ECO:0000256" key="4">
    <source>
        <dbReference type="ARBA" id="ARBA00022989"/>
    </source>
</evidence>
<keyword evidence="2" id="KW-1003">Cell membrane</keyword>
<feature type="transmembrane region" description="Helical" evidence="6">
    <location>
        <begin position="349"/>
        <end position="370"/>
    </location>
</feature>
<dbReference type="Proteomes" id="UP000831495">
    <property type="component" value="Chromosome"/>
</dbReference>
<evidence type="ECO:0000256" key="6">
    <source>
        <dbReference type="SAM" id="Phobius"/>
    </source>
</evidence>
<keyword evidence="8" id="KW-1185">Reference proteome</keyword>
<dbReference type="InterPro" id="IPR002797">
    <property type="entry name" value="Polysacc_synth"/>
</dbReference>
<dbReference type="Pfam" id="PF01943">
    <property type="entry name" value="Polysacc_synt"/>
    <property type="match status" value="1"/>
</dbReference>
<dbReference type="RefSeq" id="WP_249513980.1">
    <property type="nucleotide sequence ID" value="NZ_CP093366.1"/>
</dbReference>
<keyword evidence="4 6" id="KW-1133">Transmembrane helix</keyword>
<feature type="transmembrane region" description="Helical" evidence="6">
    <location>
        <begin position="413"/>
        <end position="431"/>
    </location>
</feature>
<evidence type="ECO:0000313" key="8">
    <source>
        <dbReference type="Proteomes" id="UP000831495"/>
    </source>
</evidence>
<reference evidence="7" key="1">
    <citation type="journal article" date="2022" name="Int. J. Syst. Evol. Microbiol.">
        <title>Apilactobacillus apisilvae sp. nov., Nicolia spurrieriana gen. nov. sp. nov., Bombilactobacillus folatiphilus sp. nov. and Bombilactobacillus thymidiniphilus sp. nov., four new lactic acid bacterial isolates from stingless bees Tetragonula carbonaria and Austroplebeia australis.</title>
        <authorList>
            <person name="Oliphant S.A."/>
            <person name="Watson-Haigh N.S."/>
            <person name="Sumby K.M."/>
            <person name="Gardner J."/>
            <person name="Groom S."/>
            <person name="Jiranek V."/>
        </authorList>
    </citation>
    <scope>NUCLEOTIDE SEQUENCE</scope>
    <source>
        <strain evidence="7">SG4_D2</strain>
    </source>
</reference>